<dbReference type="OrthoDB" id="9814831at2"/>
<dbReference type="PANTHER" id="PTHR35602:SF3">
    <property type="entry name" value="ESTERASE YQIA"/>
    <property type="match status" value="1"/>
</dbReference>
<evidence type="ECO:0000313" key="1">
    <source>
        <dbReference type="EMBL" id="RDE24083.1"/>
    </source>
</evidence>
<reference evidence="1 2" key="1">
    <citation type="submission" date="2018-07" db="EMBL/GenBank/DDBJ databases">
        <title>Motiliproteus coralliicola sp. nov., a bacterium isolated from Coral.</title>
        <authorList>
            <person name="Wang G."/>
        </authorList>
    </citation>
    <scope>NUCLEOTIDE SEQUENCE [LARGE SCALE GENOMIC DNA]</scope>
    <source>
        <strain evidence="1 2">C34</strain>
    </source>
</reference>
<accession>A0A369WSD1</accession>
<dbReference type="InterPro" id="IPR029058">
    <property type="entry name" value="AB_hydrolase_fold"/>
</dbReference>
<sequence>MNTPLYLYIHGFNSSPQSYKARHLGNWMKEQGQGKRLLVPALPYQPADAIVLLEELLAEQRRHHQQPIVLLGSSLGGYYATYLVETQGRESNLSAVLINPSVRPFELLDVWLGENENIYTHERYLLTRGHLDQLLTLNRQSLHDPSRYLLLTQTGDEVLDYREGVEKFAQSRQVVTEGGDHGFQQFDTYWPTLFEFANDDTLKQQAEAYLKATTSPADNATNPADK</sequence>
<dbReference type="SUPFAM" id="SSF53474">
    <property type="entry name" value="alpha/beta-Hydrolases"/>
    <property type="match status" value="1"/>
</dbReference>
<keyword evidence="2" id="KW-1185">Reference proteome</keyword>
<organism evidence="1 2">
    <name type="scientific">Motiliproteus coralliicola</name>
    <dbReference type="NCBI Taxonomy" id="2283196"/>
    <lineage>
        <taxon>Bacteria</taxon>
        <taxon>Pseudomonadati</taxon>
        <taxon>Pseudomonadota</taxon>
        <taxon>Gammaproteobacteria</taxon>
        <taxon>Oceanospirillales</taxon>
        <taxon>Oceanospirillaceae</taxon>
        <taxon>Motiliproteus</taxon>
    </lineage>
</organism>
<name>A0A369WSD1_9GAMM</name>
<dbReference type="Pfam" id="PF05728">
    <property type="entry name" value="UPF0227"/>
    <property type="match status" value="1"/>
</dbReference>
<dbReference type="InterPro" id="IPR008886">
    <property type="entry name" value="UPF0227/Esterase_YqiA"/>
</dbReference>
<evidence type="ECO:0000313" key="2">
    <source>
        <dbReference type="Proteomes" id="UP000253769"/>
    </source>
</evidence>
<proteinExistence type="predicted"/>
<dbReference type="AlphaFoldDB" id="A0A369WSD1"/>
<gene>
    <name evidence="1" type="ORF">DV711_00285</name>
</gene>
<dbReference type="Gene3D" id="3.40.50.1820">
    <property type="entry name" value="alpha/beta hydrolase"/>
    <property type="match status" value="1"/>
</dbReference>
<dbReference type="PANTHER" id="PTHR35602">
    <property type="entry name" value="ESTERASE YQIA-RELATED"/>
    <property type="match status" value="1"/>
</dbReference>
<dbReference type="EMBL" id="QQOH01000001">
    <property type="protein sequence ID" value="RDE24083.1"/>
    <property type="molecule type" value="Genomic_DNA"/>
</dbReference>
<dbReference type="RefSeq" id="WP_114693664.1">
    <property type="nucleotide sequence ID" value="NZ_QQOH01000001.1"/>
</dbReference>
<protein>
    <submittedName>
        <fullName evidence="1">Esterase</fullName>
    </submittedName>
</protein>
<comment type="caution">
    <text evidence="1">The sequence shown here is derived from an EMBL/GenBank/DDBJ whole genome shotgun (WGS) entry which is preliminary data.</text>
</comment>
<dbReference type="Proteomes" id="UP000253769">
    <property type="component" value="Unassembled WGS sequence"/>
</dbReference>